<name>C7R7P5_KANKD</name>
<evidence type="ECO:0000256" key="1">
    <source>
        <dbReference type="SAM" id="Phobius"/>
    </source>
</evidence>
<reference evidence="2 3" key="1">
    <citation type="journal article" date="2009" name="Stand. Genomic Sci.">
        <title>Complete genome sequence of Kangiella koreensis type strain (SW-125).</title>
        <authorList>
            <person name="Han C."/>
            <person name="Sikorski J."/>
            <person name="Lapidus A."/>
            <person name="Nolan M."/>
            <person name="Glavina Del Rio T."/>
            <person name="Tice H."/>
            <person name="Cheng J.F."/>
            <person name="Lucas S."/>
            <person name="Chen F."/>
            <person name="Copeland A."/>
            <person name="Ivanova N."/>
            <person name="Mavromatis K."/>
            <person name="Ovchinnikova G."/>
            <person name="Pati A."/>
            <person name="Bruce D."/>
            <person name="Goodwin L."/>
            <person name="Pitluck S."/>
            <person name="Chen A."/>
            <person name="Palaniappan K."/>
            <person name="Land M."/>
            <person name="Hauser L."/>
            <person name="Chang Y.J."/>
            <person name="Jeffries C.D."/>
            <person name="Chain P."/>
            <person name="Saunders E."/>
            <person name="Brettin T."/>
            <person name="Goker M."/>
            <person name="Tindall B.J."/>
            <person name="Bristow J."/>
            <person name="Eisen J.A."/>
            <person name="Markowitz V."/>
            <person name="Hugenholtz P."/>
            <person name="Kyrpides N.C."/>
            <person name="Klenk H.P."/>
            <person name="Detter J.C."/>
        </authorList>
    </citation>
    <scope>NUCLEOTIDE SEQUENCE [LARGE SCALE GENOMIC DNA]</scope>
    <source>
        <strain evidence="3">DSM 16069 / KCTC 12182 / SW-125</strain>
    </source>
</reference>
<accession>C7R7P5</accession>
<keyword evidence="3" id="KW-1185">Reference proteome</keyword>
<protein>
    <submittedName>
        <fullName evidence="2">Uncharacterized protein</fullName>
    </submittedName>
</protein>
<sequence>MKLKTDIYSGHKIYRKGDQLPWVKVYGLFIIVVFAILPVIFNETYIQRDINLTYFLFLGGFFPLIYLLYYRSVFGRDAILWIFINSILGILGTFAELNWLLKYFYEKEVSDFPFYYHIVPAIHYILLTYVLRQAIIDTFHARDNDKRLFYVNILYVVLSILIYSSLYFIN</sequence>
<gene>
    <name evidence="2" type="ordered locus">Kkor_2168</name>
</gene>
<dbReference type="Proteomes" id="UP000001231">
    <property type="component" value="Chromosome"/>
</dbReference>
<feature type="transmembrane region" description="Helical" evidence="1">
    <location>
        <begin position="78"/>
        <end position="95"/>
    </location>
</feature>
<organism evidence="2 3">
    <name type="scientific">Kangiella koreensis (strain DSM 16069 / JCM 12317 / KCTC 12182 / SW-125)</name>
    <dbReference type="NCBI Taxonomy" id="523791"/>
    <lineage>
        <taxon>Bacteria</taxon>
        <taxon>Pseudomonadati</taxon>
        <taxon>Pseudomonadota</taxon>
        <taxon>Gammaproteobacteria</taxon>
        <taxon>Kangiellales</taxon>
        <taxon>Kangiellaceae</taxon>
        <taxon>Kangiella</taxon>
    </lineage>
</organism>
<feature type="transmembrane region" description="Helical" evidence="1">
    <location>
        <begin position="21"/>
        <end position="40"/>
    </location>
</feature>
<feature type="transmembrane region" description="Helical" evidence="1">
    <location>
        <begin position="115"/>
        <end position="136"/>
    </location>
</feature>
<dbReference type="AlphaFoldDB" id="C7R7P5"/>
<dbReference type="STRING" id="523791.Kkor_2168"/>
<dbReference type="EMBL" id="CP001707">
    <property type="protein sequence ID" value="ACV27578.1"/>
    <property type="molecule type" value="Genomic_DNA"/>
</dbReference>
<dbReference type="KEGG" id="kko:Kkor_2168"/>
<feature type="transmembrane region" description="Helical" evidence="1">
    <location>
        <begin position="148"/>
        <end position="169"/>
    </location>
</feature>
<evidence type="ECO:0000313" key="2">
    <source>
        <dbReference type="EMBL" id="ACV27578.1"/>
    </source>
</evidence>
<evidence type="ECO:0000313" key="3">
    <source>
        <dbReference type="Proteomes" id="UP000001231"/>
    </source>
</evidence>
<keyword evidence="1" id="KW-0812">Transmembrane</keyword>
<keyword evidence="1" id="KW-0472">Membrane</keyword>
<feature type="transmembrane region" description="Helical" evidence="1">
    <location>
        <begin position="52"/>
        <end position="69"/>
    </location>
</feature>
<keyword evidence="1" id="KW-1133">Transmembrane helix</keyword>
<proteinExistence type="predicted"/>
<dbReference type="InParanoid" id="C7R7P5"/>
<dbReference type="HOGENOM" id="CLU_1568652_0_0_6"/>